<keyword evidence="5 12" id="KW-1133">Transmembrane helix</keyword>
<feature type="non-terminal residue" evidence="13">
    <location>
        <position position="271"/>
    </location>
</feature>
<evidence type="ECO:0000256" key="11">
    <source>
        <dbReference type="ARBA" id="ARBA00048044"/>
    </source>
</evidence>
<comment type="caution">
    <text evidence="13">The sequence shown here is derived from an EMBL/GenBank/DDBJ whole genome shotgun (WGS) entry which is preliminary data.</text>
</comment>
<keyword evidence="8" id="KW-0350">Heme biosynthesis</keyword>
<feature type="transmembrane region" description="Helical" evidence="12">
    <location>
        <begin position="126"/>
        <end position="147"/>
    </location>
</feature>
<keyword evidence="4" id="KW-0479">Metal-binding</keyword>
<keyword evidence="3 12" id="KW-0812">Transmembrane</keyword>
<evidence type="ECO:0000256" key="12">
    <source>
        <dbReference type="SAM" id="Phobius"/>
    </source>
</evidence>
<protein>
    <submittedName>
        <fullName evidence="13">Heme A synthase</fullName>
    </submittedName>
</protein>
<dbReference type="AlphaFoldDB" id="A0A966HN97"/>
<dbReference type="GO" id="GO:0046872">
    <property type="term" value="F:metal ion binding"/>
    <property type="evidence" value="ECO:0007669"/>
    <property type="project" value="UniProtKB-KW"/>
</dbReference>
<evidence type="ECO:0000256" key="7">
    <source>
        <dbReference type="ARBA" id="ARBA00023004"/>
    </source>
</evidence>
<evidence type="ECO:0000256" key="9">
    <source>
        <dbReference type="ARBA" id="ARBA00023136"/>
    </source>
</evidence>
<dbReference type="GO" id="GO:0016020">
    <property type="term" value="C:membrane"/>
    <property type="evidence" value="ECO:0007669"/>
    <property type="project" value="UniProtKB-SubCell"/>
</dbReference>
<feature type="transmembrane region" description="Helical" evidence="12">
    <location>
        <begin position="162"/>
        <end position="182"/>
    </location>
</feature>
<comment type="cofactor">
    <cofactor evidence="1">
        <name>heme b</name>
        <dbReference type="ChEBI" id="CHEBI:60344"/>
    </cofactor>
</comment>
<keyword evidence="9 12" id="KW-0472">Membrane</keyword>
<sequence>MLNINNLNKNNTYISIWLYLSLFLVSSLIFIGGLTRLTESGLSITNWEILSGILPPLTEKKWEEYFSLYKKIPQYKEINFGMSLAEFKYIFWWEYIHRILARLASLVFILPFIYFLIKKLLTFKQIVLYSIISFLFFFQGFLGWYMVKSGLISKTDVSHFRLSIHLLGAQIILSLIFFSILFRNVKKIHLNINSYLIIFFLILVYLQIVIGAFVSGLDAAKIYQTWPLMNGHFVPEDVFIKEFSDAKSYSSPSHVQFLHRVIAYFIILIFS</sequence>
<evidence type="ECO:0000256" key="10">
    <source>
        <dbReference type="ARBA" id="ARBA00044501"/>
    </source>
</evidence>
<feature type="transmembrane region" description="Helical" evidence="12">
    <location>
        <begin position="194"/>
        <end position="217"/>
    </location>
</feature>
<evidence type="ECO:0000256" key="5">
    <source>
        <dbReference type="ARBA" id="ARBA00022989"/>
    </source>
</evidence>
<evidence type="ECO:0000256" key="1">
    <source>
        <dbReference type="ARBA" id="ARBA00001970"/>
    </source>
</evidence>
<evidence type="ECO:0000256" key="2">
    <source>
        <dbReference type="ARBA" id="ARBA00004141"/>
    </source>
</evidence>
<evidence type="ECO:0000256" key="3">
    <source>
        <dbReference type="ARBA" id="ARBA00022692"/>
    </source>
</evidence>
<evidence type="ECO:0000256" key="8">
    <source>
        <dbReference type="ARBA" id="ARBA00023133"/>
    </source>
</evidence>
<dbReference type="Pfam" id="PF02628">
    <property type="entry name" value="COX15-CtaA"/>
    <property type="match status" value="1"/>
</dbReference>
<dbReference type="InterPro" id="IPR003780">
    <property type="entry name" value="COX15/CtaA_fam"/>
</dbReference>
<feature type="transmembrane region" description="Helical" evidence="12">
    <location>
        <begin position="12"/>
        <end position="34"/>
    </location>
</feature>
<comment type="catalytic activity">
    <reaction evidence="11">
        <text>Fe(II)-heme o + 2 A + H2O = Fe(II)-heme a + 2 AH2</text>
        <dbReference type="Rhea" id="RHEA:63388"/>
        <dbReference type="ChEBI" id="CHEBI:13193"/>
        <dbReference type="ChEBI" id="CHEBI:15377"/>
        <dbReference type="ChEBI" id="CHEBI:17499"/>
        <dbReference type="ChEBI" id="CHEBI:60530"/>
        <dbReference type="ChEBI" id="CHEBI:61715"/>
        <dbReference type="EC" id="1.17.99.9"/>
    </reaction>
    <physiologicalReaction direction="left-to-right" evidence="11">
        <dbReference type="Rhea" id="RHEA:63389"/>
    </physiologicalReaction>
</comment>
<feature type="transmembrane region" description="Helical" evidence="12">
    <location>
        <begin position="99"/>
        <end position="117"/>
    </location>
</feature>
<proteinExistence type="predicted"/>
<name>A0A966HN97_9PROT</name>
<dbReference type="Proteomes" id="UP000747791">
    <property type="component" value="Unassembled WGS sequence"/>
</dbReference>
<organism evidence="13 14">
    <name type="scientific">Candidatus Fonsibacter lacus</name>
    <dbReference type="NCBI Taxonomy" id="2576439"/>
    <lineage>
        <taxon>Bacteria</taxon>
        <taxon>Pseudomonadati</taxon>
        <taxon>Pseudomonadota</taxon>
        <taxon>Alphaproteobacteria</taxon>
        <taxon>Candidatus Pelagibacterales</taxon>
        <taxon>Candidatus Pelagibacterales incertae sedis</taxon>
        <taxon>Candidatus Fonsibacter</taxon>
    </lineage>
</organism>
<dbReference type="PANTHER" id="PTHR23289:SF2">
    <property type="entry name" value="CYTOCHROME C OXIDASE ASSEMBLY PROTEIN COX15 HOMOLOG"/>
    <property type="match status" value="1"/>
</dbReference>
<keyword evidence="7" id="KW-0408">Iron</keyword>
<evidence type="ECO:0000313" key="13">
    <source>
        <dbReference type="EMBL" id="NCU53199.1"/>
    </source>
</evidence>
<evidence type="ECO:0000256" key="4">
    <source>
        <dbReference type="ARBA" id="ARBA00022723"/>
    </source>
</evidence>
<accession>A0A966HN97</accession>
<dbReference type="InterPro" id="IPR023754">
    <property type="entry name" value="HemeA_Synthase_type2"/>
</dbReference>
<dbReference type="GO" id="GO:0006784">
    <property type="term" value="P:heme A biosynthetic process"/>
    <property type="evidence" value="ECO:0007669"/>
    <property type="project" value="InterPro"/>
</dbReference>
<evidence type="ECO:0000256" key="6">
    <source>
        <dbReference type="ARBA" id="ARBA00023002"/>
    </source>
</evidence>
<gene>
    <name evidence="13" type="ORF">EBX74_02705</name>
</gene>
<comment type="subcellular location">
    <subcellularLocation>
        <location evidence="2">Membrane</location>
        <topology evidence="2">Multi-pass membrane protein</topology>
    </subcellularLocation>
</comment>
<dbReference type="PANTHER" id="PTHR23289">
    <property type="entry name" value="CYTOCHROME C OXIDASE ASSEMBLY PROTEIN COX15"/>
    <property type="match status" value="1"/>
</dbReference>
<reference evidence="13" key="1">
    <citation type="submission" date="2018-10" db="EMBL/GenBank/DDBJ databases">
        <title>Iterative Subtractive Binning of Freshwater Chronoseries Metagenomes Recovers Nearly Complete Genomes from over Four Hundred Novel Species.</title>
        <authorList>
            <person name="Rodriguez-R L.M."/>
            <person name="Tsementzi D."/>
            <person name="Luo C."/>
            <person name="Konstantinidis K.T."/>
        </authorList>
    </citation>
    <scope>NUCLEOTIDE SEQUENCE</scope>
    <source>
        <strain evidence="13">WB8_2A_004</strain>
    </source>
</reference>
<dbReference type="EMBL" id="RGOB01000063">
    <property type="protein sequence ID" value="NCU53199.1"/>
    <property type="molecule type" value="Genomic_DNA"/>
</dbReference>
<dbReference type="GO" id="GO:0120547">
    <property type="term" value="F:heme A synthase activity"/>
    <property type="evidence" value="ECO:0007669"/>
    <property type="project" value="UniProtKB-EC"/>
</dbReference>
<evidence type="ECO:0000313" key="14">
    <source>
        <dbReference type="Proteomes" id="UP000747791"/>
    </source>
</evidence>
<comment type="pathway">
    <text evidence="10">Porphyrin-containing compound metabolism; heme A biosynthesis; heme A from heme O: step 1/1.</text>
</comment>
<keyword evidence="6" id="KW-0560">Oxidoreductase</keyword>